<evidence type="ECO:0000256" key="13">
    <source>
        <dbReference type="SAM" id="MobiDB-lite"/>
    </source>
</evidence>
<feature type="transmembrane region" description="Helical" evidence="12">
    <location>
        <begin position="186"/>
        <end position="207"/>
    </location>
</feature>
<feature type="transmembrane region" description="Helical" evidence="12">
    <location>
        <begin position="273"/>
        <end position="289"/>
    </location>
</feature>
<keyword evidence="9 12" id="KW-0406">Ion transport</keyword>
<evidence type="ECO:0000256" key="6">
    <source>
        <dbReference type="ARBA" id="ARBA00022868"/>
    </source>
</evidence>
<comment type="subcellular location">
    <subcellularLocation>
        <location evidence="1">Cell junction</location>
        <location evidence="1">Gap junction</location>
    </subcellularLocation>
    <subcellularLocation>
        <location evidence="2 12">Cell membrane</location>
        <topology evidence="2 12">Multi-pass membrane protein</topology>
    </subcellularLocation>
</comment>
<evidence type="ECO:0000256" key="5">
    <source>
        <dbReference type="ARBA" id="ARBA00022692"/>
    </source>
</evidence>
<dbReference type="PROSITE" id="PS51013">
    <property type="entry name" value="PANNEXIN"/>
    <property type="match status" value="1"/>
</dbReference>
<keyword evidence="11 12" id="KW-0407">Ion channel</keyword>
<keyword evidence="4" id="KW-1003">Cell membrane</keyword>
<feature type="transmembrane region" description="Helical" evidence="12">
    <location>
        <begin position="26"/>
        <end position="49"/>
    </location>
</feature>
<sequence length="425" mass="49030">MLGIPLISEYIHKVVKPQVVADRVDFLNYYATSLLLALVALAISAKQYFGSPIQCWVPMEFRGGWEKYAEDYCFIQNSYYIPFEEQIPEELHERRDQISYYRWVPIVLALQALMFFAPNYFWNIIYKETVIQPQGIIKEAKKCSSLHGHNRDIEIRQLAEYIGDTVSVFNSRDGAKMGIARSGRNATILYLLTKLLYVLNIIGQIYMLDHFFGGGYLQWGFQTVTDLVSGKDWMESPIFPRVIMCDFQVRRLGNIQRHTVQCVIMMNMINEKFYLFLLFWLIFIVATLLKDEINFVYIQLSGFHGDDMKRFVEDFLRPDGVLLLKFISEHVDARISRDLVNELIRIYSKQPLYSSKGDLPVPSQISRLPLPATGYETAPPLDLVDATLPIRAMASARINQSRDHSTDNIYGSPGSQLRQNTPTEV</sequence>
<evidence type="ECO:0000256" key="10">
    <source>
        <dbReference type="ARBA" id="ARBA00023136"/>
    </source>
</evidence>
<evidence type="ECO:0000313" key="15">
    <source>
        <dbReference type="WBParaSite" id="sdigi.contig68.g3489.t1"/>
    </source>
</evidence>
<keyword evidence="8 12" id="KW-1133">Transmembrane helix</keyword>
<keyword evidence="3 12" id="KW-0813">Transport</keyword>
<evidence type="ECO:0000313" key="14">
    <source>
        <dbReference type="Proteomes" id="UP000887581"/>
    </source>
</evidence>
<dbReference type="Pfam" id="PF00876">
    <property type="entry name" value="Innexin"/>
    <property type="match status" value="1"/>
</dbReference>
<gene>
    <name evidence="12" type="primary">inx</name>
</gene>
<evidence type="ECO:0000256" key="12">
    <source>
        <dbReference type="RuleBase" id="RU010713"/>
    </source>
</evidence>
<feature type="transmembrane region" description="Helical" evidence="12">
    <location>
        <begin position="100"/>
        <end position="122"/>
    </location>
</feature>
<feature type="region of interest" description="Disordered" evidence="13">
    <location>
        <begin position="397"/>
        <end position="425"/>
    </location>
</feature>
<dbReference type="GO" id="GO:0005886">
    <property type="term" value="C:plasma membrane"/>
    <property type="evidence" value="ECO:0007669"/>
    <property type="project" value="UniProtKB-SubCell"/>
</dbReference>
<dbReference type="GO" id="GO:0034220">
    <property type="term" value="P:monoatomic ion transmembrane transport"/>
    <property type="evidence" value="ECO:0007669"/>
    <property type="project" value="UniProtKB-KW"/>
</dbReference>
<comment type="similarity">
    <text evidence="12">Belongs to the pannexin family.</text>
</comment>
<organism evidence="14 15">
    <name type="scientific">Setaria digitata</name>
    <dbReference type="NCBI Taxonomy" id="48799"/>
    <lineage>
        <taxon>Eukaryota</taxon>
        <taxon>Metazoa</taxon>
        <taxon>Ecdysozoa</taxon>
        <taxon>Nematoda</taxon>
        <taxon>Chromadorea</taxon>
        <taxon>Rhabditida</taxon>
        <taxon>Spirurina</taxon>
        <taxon>Spiruromorpha</taxon>
        <taxon>Filarioidea</taxon>
        <taxon>Setariidae</taxon>
        <taxon>Setaria</taxon>
    </lineage>
</organism>
<dbReference type="InterPro" id="IPR000990">
    <property type="entry name" value="Innexin"/>
</dbReference>
<evidence type="ECO:0000256" key="4">
    <source>
        <dbReference type="ARBA" id="ARBA00022475"/>
    </source>
</evidence>
<comment type="function">
    <text evidence="12">Structural component of the gap junctions.</text>
</comment>
<dbReference type="Proteomes" id="UP000887581">
    <property type="component" value="Unplaced"/>
</dbReference>
<protein>
    <recommendedName>
        <fullName evidence="12">Innexin</fullName>
    </recommendedName>
</protein>
<accession>A0A915Q089</accession>
<dbReference type="GO" id="GO:0005921">
    <property type="term" value="C:gap junction"/>
    <property type="evidence" value="ECO:0007669"/>
    <property type="project" value="UniProtKB-SubCell"/>
</dbReference>
<keyword evidence="10 12" id="KW-0472">Membrane</keyword>
<keyword evidence="5 12" id="KW-0812">Transmembrane</keyword>
<keyword evidence="14" id="KW-1185">Reference proteome</keyword>
<dbReference type="GO" id="GO:0005243">
    <property type="term" value="F:gap junction channel activity"/>
    <property type="evidence" value="ECO:0007669"/>
    <property type="project" value="TreeGrafter"/>
</dbReference>
<evidence type="ECO:0000256" key="3">
    <source>
        <dbReference type="ARBA" id="ARBA00022448"/>
    </source>
</evidence>
<dbReference type="PANTHER" id="PTHR11893">
    <property type="entry name" value="INNEXIN"/>
    <property type="match status" value="1"/>
</dbReference>
<evidence type="ECO:0000256" key="2">
    <source>
        <dbReference type="ARBA" id="ARBA00004651"/>
    </source>
</evidence>
<evidence type="ECO:0000256" key="1">
    <source>
        <dbReference type="ARBA" id="ARBA00004610"/>
    </source>
</evidence>
<evidence type="ECO:0000256" key="7">
    <source>
        <dbReference type="ARBA" id="ARBA00022949"/>
    </source>
</evidence>
<dbReference type="WBParaSite" id="sdigi.contig68.g3489.t1">
    <property type="protein sequence ID" value="sdigi.contig68.g3489.t1"/>
    <property type="gene ID" value="sdigi.contig68.g3489"/>
</dbReference>
<dbReference type="PRINTS" id="PR01262">
    <property type="entry name" value="INNEXIN"/>
</dbReference>
<name>A0A915Q089_9BILA</name>
<keyword evidence="7" id="KW-0965">Cell junction</keyword>
<reference evidence="15" key="1">
    <citation type="submission" date="2022-11" db="UniProtKB">
        <authorList>
            <consortium name="WormBaseParasite"/>
        </authorList>
    </citation>
    <scope>IDENTIFICATION</scope>
</reference>
<evidence type="ECO:0000256" key="8">
    <source>
        <dbReference type="ARBA" id="ARBA00022989"/>
    </source>
</evidence>
<keyword evidence="6" id="KW-0303">Gap junction</keyword>
<dbReference type="AlphaFoldDB" id="A0A915Q089"/>
<evidence type="ECO:0000256" key="11">
    <source>
        <dbReference type="ARBA" id="ARBA00023303"/>
    </source>
</evidence>
<evidence type="ECO:0000256" key="9">
    <source>
        <dbReference type="ARBA" id="ARBA00023065"/>
    </source>
</evidence>
<dbReference type="PANTHER" id="PTHR11893:SF20">
    <property type="entry name" value="INNEXIN-3"/>
    <property type="match status" value="1"/>
</dbReference>
<feature type="compositionally biased region" description="Polar residues" evidence="13">
    <location>
        <begin position="407"/>
        <end position="425"/>
    </location>
</feature>
<proteinExistence type="inferred from homology"/>